<feature type="active site" evidence="9">
    <location>
        <position position="195"/>
    </location>
</feature>
<dbReference type="OMA" id="LPNYFAK"/>
<organism evidence="11 12">
    <name type="scientific">Aspergillus brasiliensis (strain CBS 101740 / IMI 381727 / IBT 21946)</name>
    <dbReference type="NCBI Taxonomy" id="767769"/>
    <lineage>
        <taxon>Eukaryota</taxon>
        <taxon>Fungi</taxon>
        <taxon>Dikarya</taxon>
        <taxon>Ascomycota</taxon>
        <taxon>Pezizomycotina</taxon>
        <taxon>Eurotiomycetes</taxon>
        <taxon>Eurotiomycetidae</taxon>
        <taxon>Eurotiales</taxon>
        <taxon>Aspergillaceae</taxon>
        <taxon>Aspergillus</taxon>
        <taxon>Aspergillus subgen. Circumdati</taxon>
    </lineage>
</organism>
<evidence type="ECO:0000256" key="6">
    <source>
        <dbReference type="ARBA" id="ARBA00022694"/>
    </source>
</evidence>
<dbReference type="GO" id="GO:0043527">
    <property type="term" value="C:tRNA methyltransferase complex"/>
    <property type="evidence" value="ECO:0007669"/>
    <property type="project" value="TreeGrafter"/>
</dbReference>
<comment type="function">
    <text evidence="9">Catalyzes the formation of N(7)-methylguanine at position 46 (m7G46) in tRNA.</text>
</comment>
<dbReference type="PROSITE" id="PS51625">
    <property type="entry name" value="SAM_MT_TRMB"/>
    <property type="match status" value="1"/>
</dbReference>
<dbReference type="PANTHER" id="PTHR23417">
    <property type="entry name" value="3-DEOXY-D-MANNO-OCTULOSONIC-ACID TRANSFERASE/TRNA GUANINE-N 7 - -METHYLTRANSFERASE"/>
    <property type="match status" value="1"/>
</dbReference>
<evidence type="ECO:0000256" key="1">
    <source>
        <dbReference type="ARBA" id="ARBA00000142"/>
    </source>
</evidence>
<dbReference type="VEuPathDB" id="FungiDB:ASPBRDRAFT_119845"/>
<comment type="subcellular location">
    <subcellularLocation>
        <location evidence="9">Nucleus</location>
    </subcellularLocation>
</comment>
<evidence type="ECO:0000256" key="3">
    <source>
        <dbReference type="ARBA" id="ARBA00022603"/>
    </source>
</evidence>
<dbReference type="STRING" id="767769.A0A1L9USP7"/>
<feature type="binding site" evidence="9">
    <location>
        <begin position="271"/>
        <end position="273"/>
    </location>
    <ligand>
        <name>S-adenosyl-L-methionine</name>
        <dbReference type="ChEBI" id="CHEBI:59789"/>
    </ligand>
</feature>
<dbReference type="UniPathway" id="UPA00989"/>
<dbReference type="FunFam" id="3.40.50.150:FF:000329">
    <property type="entry name" value="tRNA (guanine-N(7)-)-methyltransferase"/>
    <property type="match status" value="1"/>
</dbReference>
<dbReference type="GO" id="GO:0008176">
    <property type="term" value="F:tRNA (guanine(46)-N7)-methyltransferase activity"/>
    <property type="evidence" value="ECO:0007669"/>
    <property type="project" value="UniProtKB-UniRule"/>
</dbReference>
<dbReference type="OrthoDB" id="47276at2759"/>
<keyword evidence="4 9" id="KW-0808">Transferase</keyword>
<dbReference type="NCBIfam" id="TIGR00091">
    <property type="entry name" value="tRNA (guanosine(46)-N7)-methyltransferase TrmB"/>
    <property type="match status" value="1"/>
</dbReference>
<dbReference type="PANTHER" id="PTHR23417:SF16">
    <property type="entry name" value="TRNA (GUANINE-N(7)-)-METHYLTRANSFERASE"/>
    <property type="match status" value="1"/>
</dbReference>
<dbReference type="InterPro" id="IPR025763">
    <property type="entry name" value="Trm8_euk"/>
</dbReference>
<evidence type="ECO:0000256" key="8">
    <source>
        <dbReference type="ARBA" id="ARBA00023242"/>
    </source>
</evidence>
<evidence type="ECO:0000256" key="2">
    <source>
        <dbReference type="ARBA" id="ARBA00022555"/>
    </source>
</evidence>
<feature type="binding site" evidence="9">
    <location>
        <begin position="124"/>
        <end position="125"/>
    </location>
    <ligand>
        <name>S-adenosyl-L-methionine</name>
        <dbReference type="ChEBI" id="CHEBI:59789"/>
    </ligand>
</feature>
<keyword evidence="2 9" id="KW-0820">tRNA-binding</keyword>
<keyword evidence="3 9" id="KW-0489">Methyltransferase</keyword>
<feature type="region of interest" description="Disordered" evidence="10">
    <location>
        <begin position="1"/>
        <end position="31"/>
    </location>
</feature>
<protein>
    <recommendedName>
        <fullName evidence="9">tRNA (guanine-N(7)-)-methyltransferase</fullName>
        <ecNumber evidence="9">2.1.1.33</ecNumber>
    </recommendedName>
    <alternativeName>
        <fullName evidence="9">Transfer RNA methyltransferase 8</fullName>
    </alternativeName>
    <alternativeName>
        <fullName evidence="9">tRNA (guanine(46)-N(7))-methyltransferase</fullName>
    </alternativeName>
    <alternativeName>
        <fullName evidence="9">tRNA(m7G46)-methyltransferase</fullName>
    </alternativeName>
</protein>
<feature type="binding site" evidence="9">
    <location>
        <begin position="172"/>
        <end position="173"/>
    </location>
    <ligand>
        <name>S-adenosyl-L-methionine</name>
        <dbReference type="ChEBI" id="CHEBI:59789"/>
    </ligand>
</feature>
<keyword evidence="6 9" id="KW-0819">tRNA processing</keyword>
<feature type="binding site" evidence="9">
    <location>
        <position position="192"/>
    </location>
    <ligand>
        <name>S-adenosyl-L-methionine</name>
        <dbReference type="ChEBI" id="CHEBI:59789"/>
    </ligand>
</feature>
<accession>A0A1L9USP7</accession>
<gene>
    <name evidence="9" type="primary">TRM8</name>
    <name evidence="11" type="ORF">ASPBRDRAFT_119845</name>
</gene>
<comment type="similarity">
    <text evidence="9">Belongs to the class I-like SAM-binding methyltransferase superfamily. TrmB family.</text>
</comment>
<sequence>MSQPPAKRQKRAEYRKQAAEAVVAQPDESAPVGQVKLPKKKFYRQRAHANPFSDHQLNYPLSPAHMDWASHFPAFVNPDATQTNLIGTRKLLKDVEVVDIGCGFGGLLVGLAGLLPETLMVGMEIRIAVLEYLNTRIQALRVQQQQQQQKTQQSHAALVPGGYQNISAIRSNTMKFFPNFFNKHQLSKIFICFPDPHFKARKHKARIISETLNAEYAYALRPGGLLYTITDVEEYHHWILRHFRDESALFERVSEEELEKDECVKVMKEATEEGKKVTRNKGNKYVAVFRRKADPEWA</sequence>
<dbReference type="EMBL" id="KV878681">
    <property type="protein sequence ID" value="OJJ74754.1"/>
    <property type="molecule type" value="Genomic_DNA"/>
</dbReference>
<comment type="pathway">
    <text evidence="9">tRNA modification; N(7)-methylguanine-tRNA biosynthesis.</text>
</comment>
<dbReference type="GO" id="GO:0005634">
    <property type="term" value="C:nucleus"/>
    <property type="evidence" value="ECO:0007669"/>
    <property type="project" value="UniProtKB-SubCell"/>
</dbReference>
<reference evidence="12" key="1">
    <citation type="journal article" date="2017" name="Genome Biol.">
        <title>Comparative genomics reveals high biological diversity and specific adaptations in the industrially and medically important fungal genus Aspergillus.</title>
        <authorList>
            <person name="de Vries R.P."/>
            <person name="Riley R."/>
            <person name="Wiebenga A."/>
            <person name="Aguilar-Osorio G."/>
            <person name="Amillis S."/>
            <person name="Uchima C.A."/>
            <person name="Anderluh G."/>
            <person name="Asadollahi M."/>
            <person name="Askin M."/>
            <person name="Barry K."/>
            <person name="Battaglia E."/>
            <person name="Bayram O."/>
            <person name="Benocci T."/>
            <person name="Braus-Stromeyer S.A."/>
            <person name="Caldana C."/>
            <person name="Canovas D."/>
            <person name="Cerqueira G.C."/>
            <person name="Chen F."/>
            <person name="Chen W."/>
            <person name="Choi C."/>
            <person name="Clum A."/>
            <person name="Dos Santos R.A."/>
            <person name="Damasio A.R."/>
            <person name="Diallinas G."/>
            <person name="Emri T."/>
            <person name="Fekete E."/>
            <person name="Flipphi M."/>
            <person name="Freyberg S."/>
            <person name="Gallo A."/>
            <person name="Gournas C."/>
            <person name="Habgood R."/>
            <person name="Hainaut M."/>
            <person name="Harispe M.L."/>
            <person name="Henrissat B."/>
            <person name="Hilden K.S."/>
            <person name="Hope R."/>
            <person name="Hossain A."/>
            <person name="Karabika E."/>
            <person name="Karaffa L."/>
            <person name="Karanyi Z."/>
            <person name="Krasevec N."/>
            <person name="Kuo A."/>
            <person name="Kusch H."/>
            <person name="LaButti K."/>
            <person name="Lagendijk E.L."/>
            <person name="Lapidus A."/>
            <person name="Levasseur A."/>
            <person name="Lindquist E."/>
            <person name="Lipzen A."/>
            <person name="Logrieco A.F."/>
            <person name="MacCabe A."/>
            <person name="Maekelae M.R."/>
            <person name="Malavazi I."/>
            <person name="Melin P."/>
            <person name="Meyer V."/>
            <person name="Mielnichuk N."/>
            <person name="Miskei M."/>
            <person name="Molnar A.P."/>
            <person name="Mule G."/>
            <person name="Ngan C.Y."/>
            <person name="Orejas M."/>
            <person name="Orosz E."/>
            <person name="Ouedraogo J.P."/>
            <person name="Overkamp K.M."/>
            <person name="Park H.-S."/>
            <person name="Perrone G."/>
            <person name="Piumi F."/>
            <person name="Punt P.J."/>
            <person name="Ram A.F."/>
            <person name="Ramon A."/>
            <person name="Rauscher S."/>
            <person name="Record E."/>
            <person name="Riano-Pachon D.M."/>
            <person name="Robert V."/>
            <person name="Roehrig J."/>
            <person name="Ruller R."/>
            <person name="Salamov A."/>
            <person name="Salih N.S."/>
            <person name="Samson R.A."/>
            <person name="Sandor E."/>
            <person name="Sanguinetti M."/>
            <person name="Schuetze T."/>
            <person name="Sepcic K."/>
            <person name="Shelest E."/>
            <person name="Sherlock G."/>
            <person name="Sophianopoulou V."/>
            <person name="Squina F.M."/>
            <person name="Sun H."/>
            <person name="Susca A."/>
            <person name="Todd R.B."/>
            <person name="Tsang A."/>
            <person name="Unkles S.E."/>
            <person name="van de Wiele N."/>
            <person name="van Rossen-Uffink D."/>
            <person name="Oliveira J.V."/>
            <person name="Vesth T.C."/>
            <person name="Visser J."/>
            <person name="Yu J.-H."/>
            <person name="Zhou M."/>
            <person name="Andersen M.R."/>
            <person name="Archer D.B."/>
            <person name="Baker S.E."/>
            <person name="Benoit I."/>
            <person name="Brakhage A.A."/>
            <person name="Braus G.H."/>
            <person name="Fischer R."/>
            <person name="Frisvad J.C."/>
            <person name="Goldman G.H."/>
            <person name="Houbraken J."/>
            <person name="Oakley B."/>
            <person name="Pocsi I."/>
            <person name="Scazzocchio C."/>
            <person name="Seiboth B."/>
            <person name="vanKuyk P.A."/>
            <person name="Wortman J."/>
            <person name="Dyer P.S."/>
            <person name="Grigoriev I.V."/>
        </authorList>
    </citation>
    <scope>NUCLEOTIDE SEQUENCE [LARGE SCALE GENOMIC DNA]</scope>
    <source>
        <strain evidence="12">CBS 101740 / IMI 381727 / IBT 21946</strain>
    </source>
</reference>
<dbReference type="InterPro" id="IPR029063">
    <property type="entry name" value="SAM-dependent_MTases_sf"/>
</dbReference>
<dbReference type="HAMAP" id="MF_03055">
    <property type="entry name" value="tRNA_methyltr_TrmB_euk"/>
    <property type="match status" value="1"/>
</dbReference>
<dbReference type="SUPFAM" id="SSF53335">
    <property type="entry name" value="S-adenosyl-L-methionine-dependent methyltransferases"/>
    <property type="match status" value="1"/>
</dbReference>
<evidence type="ECO:0000256" key="5">
    <source>
        <dbReference type="ARBA" id="ARBA00022691"/>
    </source>
</evidence>
<dbReference type="GO" id="GO:0000049">
    <property type="term" value="F:tRNA binding"/>
    <property type="evidence" value="ECO:0007669"/>
    <property type="project" value="UniProtKB-UniRule"/>
</dbReference>
<feature type="binding site" evidence="9">
    <location>
        <position position="101"/>
    </location>
    <ligand>
        <name>S-adenosyl-L-methionine</name>
        <dbReference type="ChEBI" id="CHEBI:59789"/>
    </ligand>
</feature>
<evidence type="ECO:0000313" key="11">
    <source>
        <dbReference type="EMBL" id="OJJ74754.1"/>
    </source>
</evidence>
<dbReference type="Pfam" id="PF02390">
    <property type="entry name" value="Methyltransf_4"/>
    <property type="match status" value="1"/>
</dbReference>
<evidence type="ECO:0000313" key="12">
    <source>
        <dbReference type="Proteomes" id="UP000184499"/>
    </source>
</evidence>
<keyword evidence="8 9" id="KW-0539">Nucleus</keyword>
<dbReference type="AlphaFoldDB" id="A0A1L9USP7"/>
<evidence type="ECO:0000256" key="7">
    <source>
        <dbReference type="ARBA" id="ARBA00022884"/>
    </source>
</evidence>
<name>A0A1L9USP7_ASPBC</name>
<evidence type="ECO:0000256" key="9">
    <source>
        <dbReference type="HAMAP-Rule" id="MF_03055"/>
    </source>
</evidence>
<keyword evidence="7 9" id="KW-0694">RNA-binding</keyword>
<dbReference type="Proteomes" id="UP000184499">
    <property type="component" value="Unassembled WGS sequence"/>
</dbReference>
<comment type="catalytic activity">
    <reaction evidence="1 9">
        <text>guanosine(46) in tRNA + S-adenosyl-L-methionine = N(7)-methylguanosine(46) in tRNA + S-adenosyl-L-homocysteine</text>
        <dbReference type="Rhea" id="RHEA:42708"/>
        <dbReference type="Rhea" id="RHEA-COMP:10188"/>
        <dbReference type="Rhea" id="RHEA-COMP:10189"/>
        <dbReference type="ChEBI" id="CHEBI:57856"/>
        <dbReference type="ChEBI" id="CHEBI:59789"/>
        <dbReference type="ChEBI" id="CHEBI:74269"/>
        <dbReference type="ChEBI" id="CHEBI:74480"/>
        <dbReference type="EC" id="2.1.1.33"/>
    </reaction>
</comment>
<proteinExistence type="inferred from homology"/>
<dbReference type="InterPro" id="IPR003358">
    <property type="entry name" value="tRNA_(Gua-N-7)_MeTrfase_Trmb"/>
</dbReference>
<keyword evidence="12" id="KW-1185">Reference proteome</keyword>
<dbReference type="EC" id="2.1.1.33" evidence="9"/>
<dbReference type="Gene3D" id="3.40.50.150">
    <property type="entry name" value="Vaccinia Virus protein VP39"/>
    <property type="match status" value="1"/>
</dbReference>
<evidence type="ECO:0000256" key="4">
    <source>
        <dbReference type="ARBA" id="ARBA00022679"/>
    </source>
</evidence>
<evidence type="ECO:0000256" key="10">
    <source>
        <dbReference type="SAM" id="MobiDB-lite"/>
    </source>
</evidence>
<keyword evidence="5 9" id="KW-0949">S-adenosyl-L-methionine</keyword>
<comment type="subunit">
    <text evidence="9">Forms a complex with TRM82.</text>
</comment>